<dbReference type="EMBL" id="UINC01001822">
    <property type="protein sequence ID" value="SUZ89560.1"/>
    <property type="molecule type" value="Genomic_DNA"/>
</dbReference>
<dbReference type="PANTHER" id="PTHR30432:SF1">
    <property type="entry name" value="DNA-BINDING TRANSCRIPTIONAL DUAL REGULATOR MODE"/>
    <property type="match status" value="1"/>
</dbReference>
<dbReference type="InterPro" id="IPR051815">
    <property type="entry name" value="Molybdate_resp_trans_reg"/>
</dbReference>
<reference evidence="1" key="1">
    <citation type="submission" date="2018-05" db="EMBL/GenBank/DDBJ databases">
        <authorList>
            <person name="Lanie J.A."/>
            <person name="Ng W.-L."/>
            <person name="Kazmierczak K.M."/>
            <person name="Andrzejewski T.M."/>
            <person name="Davidsen T.M."/>
            <person name="Wayne K.J."/>
            <person name="Tettelin H."/>
            <person name="Glass J.I."/>
            <person name="Rusch D."/>
            <person name="Podicherti R."/>
            <person name="Tsui H.-C.T."/>
            <person name="Winkler M.E."/>
        </authorList>
    </citation>
    <scope>NUCLEOTIDE SEQUENCE</scope>
</reference>
<organism evidence="1">
    <name type="scientific">marine metagenome</name>
    <dbReference type="NCBI Taxonomy" id="408172"/>
    <lineage>
        <taxon>unclassified sequences</taxon>
        <taxon>metagenomes</taxon>
        <taxon>ecological metagenomes</taxon>
    </lineage>
</organism>
<name>A0A381RD30_9ZZZZ</name>
<proteinExistence type="predicted"/>
<dbReference type="Gene3D" id="1.10.10.10">
    <property type="entry name" value="Winged helix-like DNA-binding domain superfamily/Winged helix DNA-binding domain"/>
    <property type="match status" value="1"/>
</dbReference>
<accession>A0A381RD30</accession>
<sequence>VPRTKTSNVRCRSRFRIMSGDLIALGPGKVDLLESIDQAGSISEAARQSQISYRRAWDMVDTMNQCFKKPLIKSVTGGKGGGGAALTPLGKQVIAIYRDMEKKASQATQKEWRSLKKHLNF</sequence>
<dbReference type="PANTHER" id="PTHR30432">
    <property type="entry name" value="TRANSCRIPTIONAL REGULATOR MODE"/>
    <property type="match status" value="1"/>
</dbReference>
<dbReference type="InterPro" id="IPR036390">
    <property type="entry name" value="WH_DNA-bd_sf"/>
</dbReference>
<dbReference type="SUPFAM" id="SSF46785">
    <property type="entry name" value="Winged helix' DNA-binding domain"/>
    <property type="match status" value="1"/>
</dbReference>
<evidence type="ECO:0000313" key="1">
    <source>
        <dbReference type="EMBL" id="SUZ89560.1"/>
    </source>
</evidence>
<protein>
    <submittedName>
        <fullName evidence="1">Uncharacterized protein</fullName>
    </submittedName>
</protein>
<gene>
    <name evidence="1" type="ORF">METZ01_LOCUS42414</name>
</gene>
<feature type="non-terminal residue" evidence="1">
    <location>
        <position position="1"/>
    </location>
</feature>
<dbReference type="InterPro" id="IPR036388">
    <property type="entry name" value="WH-like_DNA-bd_sf"/>
</dbReference>
<dbReference type="AlphaFoldDB" id="A0A381RD30"/>